<dbReference type="InterPro" id="IPR029063">
    <property type="entry name" value="SAM-dependent_MTases_sf"/>
</dbReference>
<dbReference type="OrthoDB" id="5983563at2"/>
<keyword evidence="2" id="KW-0489">Methyltransferase</keyword>
<dbReference type="InterPro" id="IPR013216">
    <property type="entry name" value="Methyltransf_11"/>
</dbReference>
<evidence type="ECO:0000259" key="1">
    <source>
        <dbReference type="Pfam" id="PF08241"/>
    </source>
</evidence>
<proteinExistence type="predicted"/>
<accession>A0A4R5UC83</accession>
<protein>
    <submittedName>
        <fullName evidence="2">Methyltransferase domain-containing protein</fullName>
    </submittedName>
</protein>
<dbReference type="Gene3D" id="3.40.50.150">
    <property type="entry name" value="Vaccinia Virus protein VP39"/>
    <property type="match status" value="1"/>
</dbReference>
<comment type="caution">
    <text evidence="2">The sequence shown here is derived from an EMBL/GenBank/DDBJ whole genome shotgun (WGS) entry which is preliminary data.</text>
</comment>
<evidence type="ECO:0000313" key="3">
    <source>
        <dbReference type="Proteomes" id="UP000295543"/>
    </source>
</evidence>
<dbReference type="SUPFAM" id="SSF53335">
    <property type="entry name" value="S-adenosyl-L-methionine-dependent methyltransferases"/>
    <property type="match status" value="1"/>
</dbReference>
<dbReference type="AlphaFoldDB" id="A0A4R5UC83"/>
<dbReference type="Proteomes" id="UP000295543">
    <property type="component" value="Unassembled WGS sequence"/>
</dbReference>
<dbReference type="GO" id="GO:0008757">
    <property type="term" value="F:S-adenosylmethionine-dependent methyltransferase activity"/>
    <property type="evidence" value="ECO:0007669"/>
    <property type="project" value="InterPro"/>
</dbReference>
<dbReference type="GO" id="GO:0032259">
    <property type="term" value="P:methylation"/>
    <property type="evidence" value="ECO:0007669"/>
    <property type="project" value="UniProtKB-KW"/>
</dbReference>
<evidence type="ECO:0000313" key="2">
    <source>
        <dbReference type="EMBL" id="TDK32849.1"/>
    </source>
</evidence>
<dbReference type="Pfam" id="PF08241">
    <property type="entry name" value="Methyltransf_11"/>
    <property type="match status" value="1"/>
</dbReference>
<gene>
    <name evidence="2" type="ORF">E2F49_01975</name>
</gene>
<name>A0A4R5UC83_9GAMM</name>
<sequence length="220" mass="23575">MPTMPAISPAGQPGIARDWFETPAGRAILDSEHALVAEALGSHPGLPWLWCAPRTPDAQVEGRGLCLVRRGDRLEGPVHCASPLPLPSEAFGAVVLQHVIGGRGDTLGLLEEAARVLAPGGHLWMLVLNPLTPYRWRWRGTGIASAEPLTWRRRMREAGLAPDAVSRGVGPSWRMQAVAEVQDGPGVRAAYALRGQKRHLPLTPLRSRPALRLPAAAPAA</sequence>
<keyword evidence="3" id="KW-1185">Reference proteome</keyword>
<reference evidence="2 3" key="1">
    <citation type="submission" date="2019-03" db="EMBL/GenBank/DDBJ databases">
        <title>Luteimonas zhaokaii sp.nov., isolated from the rectal contents of Plateau pika in Yushu, Qinghai Province, China.</title>
        <authorList>
            <person name="Zhang G."/>
        </authorList>
    </citation>
    <scope>NUCLEOTIDE SEQUENCE [LARGE SCALE GENOMIC DNA]</scope>
    <source>
        <strain evidence="2 3">THG-MD21</strain>
    </source>
</reference>
<keyword evidence="2" id="KW-0808">Transferase</keyword>
<feature type="domain" description="Methyltransferase type 11" evidence="1">
    <location>
        <begin position="82"/>
        <end position="124"/>
    </location>
</feature>
<organism evidence="2 3">
    <name type="scientific">Luteimonas terrae</name>
    <dbReference type="NCBI Taxonomy" id="1530191"/>
    <lineage>
        <taxon>Bacteria</taxon>
        <taxon>Pseudomonadati</taxon>
        <taxon>Pseudomonadota</taxon>
        <taxon>Gammaproteobacteria</taxon>
        <taxon>Lysobacterales</taxon>
        <taxon>Lysobacteraceae</taxon>
        <taxon>Luteimonas</taxon>
    </lineage>
</organism>
<dbReference type="EMBL" id="SMTG01000002">
    <property type="protein sequence ID" value="TDK32849.1"/>
    <property type="molecule type" value="Genomic_DNA"/>
</dbReference>